<feature type="region of interest" description="Disordered" evidence="2">
    <location>
        <begin position="289"/>
        <end position="341"/>
    </location>
</feature>
<feature type="transmembrane region" description="Helical" evidence="3">
    <location>
        <begin position="355"/>
        <end position="377"/>
    </location>
</feature>
<dbReference type="GO" id="GO:0005886">
    <property type="term" value="C:plasma membrane"/>
    <property type="evidence" value="ECO:0007669"/>
    <property type="project" value="TreeGrafter"/>
</dbReference>
<dbReference type="AlphaFoldDB" id="A0A9J6E9K4"/>
<sequence length="878" mass="99204">MMIHYEHHLKNGGALTLHFCHPVWKPASQSEIRLFTGDESPVPKVDSLQILGMCIESNGTNEATLRQITAKAESALGLIRRISNRHRGIKKDNLIRIIHPSVLCDFSNSVAMHNWHVAERSVHHSLIRKVFKHALGLPVNTRTENPFNLDVHNTLEEIIEVQEHSQLLRLSGTKSGRKILDDFGLNFIHQCPDSMRIPRDIRSQLHIIPISCNMHPAHNVSRRRAKSRALLEHVRSNPTDARFVDAAPYVLQEAFPVVIVDSNSRLTCSTTPTASLSLVSPFIPARGEMASDPPEMIEATEPKPVLDDSGIEKPKRGRRGSDKDVSTQKDGEPMDDVPVPQTASADAMDTLKLRLIAAAVIVLIGCLFIVLTFLGVFKRSGRAISLPCVGEECHEVVLKADWLMDRHIKPCRDFYRHVCHHWIDKPANKPPTSFMMDMAHNYTKIWHRKLTEDHIRGDYAPLKQDASQFYHSCLVFYEAPLDVDAVTGELFHALQLPLNKWLKEKRPENFFHDIIRLSVVNRFHSLVSTTPIVTDSDKTLLIRRESPFHLLVNPIHERHLGQYARGVLKAIGKKQASDAIIDEVLKLDLKRARMVVEDGRTERSIEDSDCQRFPTSMWRRALRKALSAKEQEVHVEIEAPDIICEDLNAVLVRTTTLARPLYILALLAVPVLTYDYELSGERDWVAVKGACYRATGVAFEDVWLQLLSSFLAVSNSVEKAVDAFMDLIKLRMRDHLRDRNWMSEQDRSATLGRLAKVRLTRFRGAGLTVRAVMCYSDKFSVTANFTSNMVALRSRDVQKCLFYPEFSGSDARVVQILAGTDVVADPGTLTVYLPVSFTIPPMYHRRVDSDKFVNTALMGVQLARKVAIAPDFLLQLEA</sequence>
<evidence type="ECO:0000256" key="1">
    <source>
        <dbReference type="ARBA" id="ARBA00007357"/>
    </source>
</evidence>
<dbReference type="SUPFAM" id="SSF55486">
    <property type="entry name" value="Metalloproteases ('zincins'), catalytic domain"/>
    <property type="match status" value="1"/>
</dbReference>
<keyword evidence="3" id="KW-0472">Membrane</keyword>
<keyword evidence="3" id="KW-0812">Transmembrane</keyword>
<dbReference type="PANTHER" id="PTHR11733:SF167">
    <property type="entry name" value="FI17812P1-RELATED"/>
    <property type="match status" value="1"/>
</dbReference>
<dbReference type="Pfam" id="PF05649">
    <property type="entry name" value="Peptidase_M13_N"/>
    <property type="match status" value="1"/>
</dbReference>
<name>A0A9J6E9K4_RHIMP</name>
<evidence type="ECO:0000313" key="6">
    <source>
        <dbReference type="Proteomes" id="UP000821866"/>
    </source>
</evidence>
<keyword evidence="3" id="KW-1133">Transmembrane helix</keyword>
<dbReference type="Gene3D" id="3.40.390.10">
    <property type="entry name" value="Collagenase (Catalytic Domain)"/>
    <property type="match status" value="1"/>
</dbReference>
<protein>
    <recommendedName>
        <fullName evidence="4">Peptidase M13 N-terminal domain-containing protein</fullName>
    </recommendedName>
</protein>
<evidence type="ECO:0000259" key="4">
    <source>
        <dbReference type="Pfam" id="PF05649"/>
    </source>
</evidence>
<evidence type="ECO:0000256" key="3">
    <source>
        <dbReference type="SAM" id="Phobius"/>
    </source>
</evidence>
<dbReference type="EMBL" id="JABSTU010000005">
    <property type="protein sequence ID" value="KAH8030991.1"/>
    <property type="molecule type" value="Genomic_DNA"/>
</dbReference>
<dbReference type="VEuPathDB" id="VectorBase:LOC119177979"/>
<dbReference type="InterPro" id="IPR000718">
    <property type="entry name" value="Peptidase_M13"/>
</dbReference>
<dbReference type="PANTHER" id="PTHR11733">
    <property type="entry name" value="ZINC METALLOPROTEASE FAMILY M13 NEPRILYSIN-RELATED"/>
    <property type="match status" value="1"/>
</dbReference>
<gene>
    <name evidence="5" type="ORF">HPB51_012459</name>
</gene>
<dbReference type="PROSITE" id="PS51885">
    <property type="entry name" value="NEPRILYSIN"/>
    <property type="match status" value="1"/>
</dbReference>
<dbReference type="InterPro" id="IPR008753">
    <property type="entry name" value="Peptidase_M13_N"/>
</dbReference>
<dbReference type="InterPro" id="IPR024079">
    <property type="entry name" value="MetalloPept_cat_dom_sf"/>
</dbReference>
<dbReference type="Gene3D" id="1.10.1380.10">
    <property type="entry name" value="Neutral endopeptidase , domain2"/>
    <property type="match status" value="1"/>
</dbReference>
<evidence type="ECO:0000256" key="2">
    <source>
        <dbReference type="SAM" id="MobiDB-lite"/>
    </source>
</evidence>
<dbReference type="GO" id="GO:0004222">
    <property type="term" value="F:metalloendopeptidase activity"/>
    <property type="evidence" value="ECO:0007669"/>
    <property type="project" value="InterPro"/>
</dbReference>
<dbReference type="GO" id="GO:0016485">
    <property type="term" value="P:protein processing"/>
    <property type="evidence" value="ECO:0007669"/>
    <property type="project" value="TreeGrafter"/>
</dbReference>
<feature type="domain" description="Peptidase M13 N-terminal" evidence="4">
    <location>
        <begin position="410"/>
        <end position="758"/>
    </location>
</feature>
<comment type="caution">
    <text evidence="5">The sequence shown here is derived from an EMBL/GenBank/DDBJ whole genome shotgun (WGS) entry which is preliminary data.</text>
</comment>
<keyword evidence="6" id="KW-1185">Reference proteome</keyword>
<accession>A0A9J6E9K4</accession>
<proteinExistence type="inferred from homology"/>
<evidence type="ECO:0000313" key="5">
    <source>
        <dbReference type="EMBL" id="KAH8030991.1"/>
    </source>
</evidence>
<organism evidence="5 6">
    <name type="scientific">Rhipicephalus microplus</name>
    <name type="common">Cattle tick</name>
    <name type="synonym">Boophilus microplus</name>
    <dbReference type="NCBI Taxonomy" id="6941"/>
    <lineage>
        <taxon>Eukaryota</taxon>
        <taxon>Metazoa</taxon>
        <taxon>Ecdysozoa</taxon>
        <taxon>Arthropoda</taxon>
        <taxon>Chelicerata</taxon>
        <taxon>Arachnida</taxon>
        <taxon>Acari</taxon>
        <taxon>Parasitiformes</taxon>
        <taxon>Ixodida</taxon>
        <taxon>Ixodoidea</taxon>
        <taxon>Ixodidae</taxon>
        <taxon>Rhipicephalinae</taxon>
        <taxon>Rhipicephalus</taxon>
        <taxon>Boophilus</taxon>
    </lineage>
</organism>
<reference evidence="5" key="2">
    <citation type="submission" date="2021-09" db="EMBL/GenBank/DDBJ databases">
        <authorList>
            <person name="Jia N."/>
            <person name="Wang J."/>
            <person name="Shi W."/>
            <person name="Du L."/>
            <person name="Sun Y."/>
            <person name="Zhan W."/>
            <person name="Jiang J."/>
            <person name="Wang Q."/>
            <person name="Zhang B."/>
            <person name="Ji P."/>
            <person name="Sakyi L.B."/>
            <person name="Cui X."/>
            <person name="Yuan T."/>
            <person name="Jiang B."/>
            <person name="Yang W."/>
            <person name="Lam T.T.-Y."/>
            <person name="Chang Q."/>
            <person name="Ding S."/>
            <person name="Wang X."/>
            <person name="Zhu J."/>
            <person name="Ruan X."/>
            <person name="Zhao L."/>
            <person name="Wei J."/>
            <person name="Que T."/>
            <person name="Du C."/>
            <person name="Cheng J."/>
            <person name="Dai P."/>
            <person name="Han X."/>
            <person name="Huang E."/>
            <person name="Gao Y."/>
            <person name="Liu J."/>
            <person name="Shao H."/>
            <person name="Ye R."/>
            <person name="Li L."/>
            <person name="Wei W."/>
            <person name="Wang X."/>
            <person name="Wang C."/>
            <person name="Huo Q."/>
            <person name="Li W."/>
            <person name="Guo W."/>
            <person name="Chen H."/>
            <person name="Chen S."/>
            <person name="Zhou L."/>
            <person name="Zhou L."/>
            <person name="Ni X."/>
            <person name="Tian J."/>
            <person name="Zhou Y."/>
            <person name="Sheng Y."/>
            <person name="Liu T."/>
            <person name="Pan Y."/>
            <person name="Xia L."/>
            <person name="Li J."/>
            <person name="Zhao F."/>
            <person name="Cao W."/>
        </authorList>
    </citation>
    <scope>NUCLEOTIDE SEQUENCE</scope>
    <source>
        <strain evidence="5">Rmic-2018</strain>
        <tissue evidence="5">Larvae</tissue>
    </source>
</reference>
<dbReference type="Proteomes" id="UP000821866">
    <property type="component" value="Chromosome 3"/>
</dbReference>
<reference evidence="5" key="1">
    <citation type="journal article" date="2020" name="Cell">
        <title>Large-Scale Comparative Analyses of Tick Genomes Elucidate Their Genetic Diversity and Vector Capacities.</title>
        <authorList>
            <consortium name="Tick Genome and Microbiome Consortium (TIGMIC)"/>
            <person name="Jia N."/>
            <person name="Wang J."/>
            <person name="Shi W."/>
            <person name="Du L."/>
            <person name="Sun Y."/>
            <person name="Zhan W."/>
            <person name="Jiang J.F."/>
            <person name="Wang Q."/>
            <person name="Zhang B."/>
            <person name="Ji P."/>
            <person name="Bell-Sakyi L."/>
            <person name="Cui X.M."/>
            <person name="Yuan T.T."/>
            <person name="Jiang B.G."/>
            <person name="Yang W.F."/>
            <person name="Lam T.T."/>
            <person name="Chang Q.C."/>
            <person name="Ding S.J."/>
            <person name="Wang X.J."/>
            <person name="Zhu J.G."/>
            <person name="Ruan X.D."/>
            <person name="Zhao L."/>
            <person name="Wei J.T."/>
            <person name="Ye R.Z."/>
            <person name="Que T.C."/>
            <person name="Du C.H."/>
            <person name="Zhou Y.H."/>
            <person name="Cheng J.X."/>
            <person name="Dai P.F."/>
            <person name="Guo W.B."/>
            <person name="Han X.H."/>
            <person name="Huang E.J."/>
            <person name="Li L.F."/>
            <person name="Wei W."/>
            <person name="Gao Y.C."/>
            <person name="Liu J.Z."/>
            <person name="Shao H.Z."/>
            <person name="Wang X."/>
            <person name="Wang C.C."/>
            <person name="Yang T.C."/>
            <person name="Huo Q.B."/>
            <person name="Li W."/>
            <person name="Chen H.Y."/>
            <person name="Chen S.E."/>
            <person name="Zhou L.G."/>
            <person name="Ni X.B."/>
            <person name="Tian J.H."/>
            <person name="Sheng Y."/>
            <person name="Liu T."/>
            <person name="Pan Y.S."/>
            <person name="Xia L.Y."/>
            <person name="Li J."/>
            <person name="Zhao F."/>
            <person name="Cao W.C."/>
        </authorList>
    </citation>
    <scope>NUCLEOTIDE SEQUENCE</scope>
    <source>
        <strain evidence="5">Rmic-2018</strain>
    </source>
</reference>
<comment type="similarity">
    <text evidence="1">Belongs to the peptidase M13 family.</text>
</comment>
<feature type="compositionally biased region" description="Basic and acidic residues" evidence="2">
    <location>
        <begin position="300"/>
        <end position="332"/>
    </location>
</feature>
<dbReference type="InterPro" id="IPR042089">
    <property type="entry name" value="Peptidase_M13_dom_2"/>
</dbReference>